<gene>
    <name evidence="3" type="ORF">GV832_18470</name>
</gene>
<sequence>MSAPETLIRPLPEAFRASLRLVVASVSLVTARDAAGGWHGMAVTSAGSLSMEPPSMLVAVNRSASIHPVIAASGAFTLNLIGETHAGLLDRFSRSELRDQRFTPGDWIDAAGPILKGALCAHVCQVAEAHDFGTHTVFFGKVTQVVLPDPIAQTAAPILWLNGKRASVTAHSNP</sequence>
<dbReference type="SMART" id="SM00903">
    <property type="entry name" value="Flavin_Reduct"/>
    <property type="match status" value="1"/>
</dbReference>
<dbReference type="GO" id="GO:0042602">
    <property type="term" value="F:riboflavin reductase (NADPH) activity"/>
    <property type="evidence" value="ECO:0007669"/>
    <property type="project" value="TreeGrafter"/>
</dbReference>
<evidence type="ECO:0000313" key="4">
    <source>
        <dbReference type="Proteomes" id="UP001193501"/>
    </source>
</evidence>
<reference evidence="3" key="1">
    <citation type="submission" date="2020-01" db="EMBL/GenBank/DDBJ databases">
        <authorList>
            <person name="Chen W.-M."/>
        </authorList>
    </citation>
    <scope>NUCLEOTIDE SEQUENCE</scope>
    <source>
        <strain evidence="3">CYK-10</strain>
    </source>
</reference>
<dbReference type="AlphaFoldDB" id="A0AAE4YBD1"/>
<accession>A0AAE4YBD1</accession>
<name>A0AAE4YBD1_9RHOB</name>
<evidence type="ECO:0000259" key="2">
    <source>
        <dbReference type="SMART" id="SM00903"/>
    </source>
</evidence>
<keyword evidence="1" id="KW-0560">Oxidoreductase</keyword>
<feature type="domain" description="Flavin reductase like" evidence="2">
    <location>
        <begin position="19"/>
        <end position="167"/>
    </location>
</feature>
<dbReference type="InterPro" id="IPR012349">
    <property type="entry name" value="Split_barrel_FMN-bd"/>
</dbReference>
<evidence type="ECO:0000256" key="1">
    <source>
        <dbReference type="ARBA" id="ARBA00023002"/>
    </source>
</evidence>
<organism evidence="3 4">
    <name type="scientific">Stagnihabitans tardus</name>
    <dbReference type="NCBI Taxonomy" id="2699202"/>
    <lineage>
        <taxon>Bacteria</taxon>
        <taxon>Pseudomonadati</taxon>
        <taxon>Pseudomonadota</taxon>
        <taxon>Alphaproteobacteria</taxon>
        <taxon>Rhodobacterales</taxon>
        <taxon>Paracoccaceae</taxon>
        <taxon>Stagnihabitans</taxon>
    </lineage>
</organism>
<dbReference type="GO" id="GO:0010181">
    <property type="term" value="F:FMN binding"/>
    <property type="evidence" value="ECO:0007669"/>
    <property type="project" value="InterPro"/>
</dbReference>
<evidence type="ECO:0000313" key="3">
    <source>
        <dbReference type="EMBL" id="NBZ89577.1"/>
    </source>
</evidence>
<dbReference type="InterPro" id="IPR002563">
    <property type="entry name" value="Flavin_Rdtase-like_dom"/>
</dbReference>
<keyword evidence="4" id="KW-1185">Reference proteome</keyword>
<dbReference type="Pfam" id="PF01613">
    <property type="entry name" value="Flavin_Reduct"/>
    <property type="match status" value="1"/>
</dbReference>
<dbReference type="Gene3D" id="2.30.110.10">
    <property type="entry name" value="Electron Transport, Fmn-binding Protein, Chain A"/>
    <property type="match status" value="1"/>
</dbReference>
<protein>
    <submittedName>
        <fullName evidence="3">Flavin reductase</fullName>
    </submittedName>
</protein>
<comment type="caution">
    <text evidence="3">The sequence shown here is derived from an EMBL/GenBank/DDBJ whole genome shotgun (WGS) entry which is preliminary data.</text>
</comment>
<dbReference type="Proteomes" id="UP001193501">
    <property type="component" value="Unassembled WGS sequence"/>
</dbReference>
<dbReference type="EMBL" id="JAABNR010000026">
    <property type="protein sequence ID" value="NBZ89577.1"/>
    <property type="molecule type" value="Genomic_DNA"/>
</dbReference>
<dbReference type="PANTHER" id="PTHR30466:SF1">
    <property type="entry name" value="FMN REDUCTASE (NADH) RUTF"/>
    <property type="match status" value="1"/>
</dbReference>
<dbReference type="PANTHER" id="PTHR30466">
    <property type="entry name" value="FLAVIN REDUCTASE"/>
    <property type="match status" value="1"/>
</dbReference>
<dbReference type="SUPFAM" id="SSF50475">
    <property type="entry name" value="FMN-binding split barrel"/>
    <property type="match status" value="1"/>
</dbReference>
<dbReference type="RefSeq" id="WP_168776377.1">
    <property type="nucleotide sequence ID" value="NZ_JAABNR010000026.1"/>
</dbReference>
<dbReference type="InterPro" id="IPR050268">
    <property type="entry name" value="NADH-dep_flavin_reductase"/>
</dbReference>
<proteinExistence type="predicted"/>